<protein>
    <submittedName>
        <fullName evidence="1">Uncharacterized protein</fullName>
    </submittedName>
</protein>
<gene>
    <name evidence="1" type="ORF">Agabi119p4_6035</name>
</gene>
<reference evidence="1 2" key="1">
    <citation type="journal article" name="Sci. Rep.">
        <title>Telomere-to-telomere assembled and centromere annotated genomes of the two main subspecies of the button mushroom Agaricus bisporus reveal especially polymorphic chromosome ends.</title>
        <authorList>
            <person name="Sonnenberg A.S.M."/>
            <person name="Sedaghat-Telgerd N."/>
            <person name="Lavrijssen B."/>
            <person name="Ohm R.A."/>
            <person name="Hendrickx P.M."/>
            <person name="Scholtmeijer K."/>
            <person name="Baars J.J.P."/>
            <person name="van Peer A."/>
        </authorList>
    </citation>
    <scope>NUCLEOTIDE SEQUENCE [LARGE SCALE GENOMIC DNA]</scope>
    <source>
        <strain evidence="1 2">H119_p4</strain>
    </source>
</reference>
<evidence type="ECO:0000313" key="2">
    <source>
        <dbReference type="Proteomes" id="UP000629468"/>
    </source>
</evidence>
<comment type="caution">
    <text evidence="1">The sequence shown here is derived from an EMBL/GenBank/DDBJ whole genome shotgun (WGS) entry which is preliminary data.</text>
</comment>
<dbReference type="Proteomes" id="UP000629468">
    <property type="component" value="Unassembled WGS sequence"/>
</dbReference>
<organism evidence="1 2">
    <name type="scientific">Agaricus bisporus var. burnettii</name>
    <dbReference type="NCBI Taxonomy" id="192524"/>
    <lineage>
        <taxon>Eukaryota</taxon>
        <taxon>Fungi</taxon>
        <taxon>Dikarya</taxon>
        <taxon>Basidiomycota</taxon>
        <taxon>Agaricomycotina</taxon>
        <taxon>Agaricomycetes</taxon>
        <taxon>Agaricomycetidae</taxon>
        <taxon>Agaricales</taxon>
        <taxon>Agaricineae</taxon>
        <taxon>Agaricaceae</taxon>
        <taxon>Agaricus</taxon>
    </lineage>
</organism>
<dbReference type="EMBL" id="JABXXO010000008">
    <property type="protein sequence ID" value="KAF7771724.1"/>
    <property type="molecule type" value="Genomic_DNA"/>
</dbReference>
<name>A0A8H7F128_AGABI</name>
<evidence type="ECO:0000313" key="1">
    <source>
        <dbReference type="EMBL" id="KAF7771724.1"/>
    </source>
</evidence>
<dbReference type="AlphaFoldDB" id="A0A8H7F128"/>
<accession>A0A8H7F128</accession>
<sequence>MGLAAFWEPNPEWSLDGPRYLVTLHLPVNCASDDIAVAQFRRISHDEIRVSILNDHTSLQPTAKFNREEQTLTLSLRRLPGYRSSIG</sequence>
<proteinExistence type="predicted"/>